<feature type="compositionally biased region" description="Pro residues" evidence="1">
    <location>
        <begin position="26"/>
        <end position="35"/>
    </location>
</feature>
<dbReference type="InterPro" id="IPR018306">
    <property type="entry name" value="Phage_T5_Orf172_DNA-bd"/>
</dbReference>
<dbReference type="Pfam" id="PF10544">
    <property type="entry name" value="T5orf172"/>
    <property type="match status" value="1"/>
</dbReference>
<dbReference type="Proteomes" id="UP000027265">
    <property type="component" value="Unassembled WGS sequence"/>
</dbReference>
<dbReference type="InterPro" id="IPR053006">
    <property type="entry name" value="Meiosis_regulatory"/>
</dbReference>
<feature type="compositionally biased region" description="Basic and acidic residues" evidence="1">
    <location>
        <begin position="356"/>
        <end position="371"/>
    </location>
</feature>
<feature type="domain" description="Bacteriophage T5 Orf172 DNA-binding" evidence="2">
    <location>
        <begin position="259"/>
        <end position="401"/>
    </location>
</feature>
<evidence type="ECO:0000313" key="3">
    <source>
        <dbReference type="EMBL" id="KDQ59582.1"/>
    </source>
</evidence>
<feature type="region of interest" description="Disordered" evidence="1">
    <location>
        <begin position="24"/>
        <end position="161"/>
    </location>
</feature>
<dbReference type="STRING" id="933084.A0A067Q7W6"/>
<dbReference type="EMBL" id="KL197715">
    <property type="protein sequence ID" value="KDQ59582.1"/>
    <property type="molecule type" value="Genomic_DNA"/>
</dbReference>
<accession>A0A067Q7W6</accession>
<feature type="compositionally biased region" description="Pro residues" evidence="1">
    <location>
        <begin position="71"/>
        <end position="84"/>
    </location>
</feature>
<dbReference type="HOGENOM" id="CLU_020641_1_0_1"/>
<gene>
    <name evidence="3" type="ORF">JAAARDRAFT_126901</name>
</gene>
<evidence type="ECO:0000313" key="4">
    <source>
        <dbReference type="Proteomes" id="UP000027265"/>
    </source>
</evidence>
<sequence length="421" mass="46139">MATRQDDVLIEILGALALSYIISPVPQQPNTPPRPNLISRPPIPSASGSPYTPTRSDTSNIPRPRPHPDPHSAPPPSKLDPPTSPHQRPPHTRPHSDSALPPPAPQLASSISSPPRYRPLTTKPSPGLATPPNRGPRAVSTPTTPISASTSSPTRGTNGTVQCSGYTATGKQCTRQVKLSDVDVGGGEKFCHQHTKVLMVPSGFFSRKGGSDWIGFKDWIPDHLSMETQAALRAEMEKARSLSDEPGYIYTFEILDPTTPTQLHLKVGRTTNLAIRLNQWANRCGSKEQVVRGFYPDPQDFNPGEESSLMKGRIKPGEKVPWCHRLERLIHLELGDLVESGVYREAGWPTNVGGGKDGKDGTKGKGKDAKLQTKRCPDCGSLHKEIFTFARIEREEYKGKEWESIVKPIIEKWGGFVEAYV</sequence>
<dbReference type="AlphaFoldDB" id="A0A067Q7W6"/>
<dbReference type="OrthoDB" id="2417614at2759"/>
<organism evidence="3 4">
    <name type="scientific">Jaapia argillacea MUCL 33604</name>
    <dbReference type="NCBI Taxonomy" id="933084"/>
    <lineage>
        <taxon>Eukaryota</taxon>
        <taxon>Fungi</taxon>
        <taxon>Dikarya</taxon>
        <taxon>Basidiomycota</taxon>
        <taxon>Agaricomycotina</taxon>
        <taxon>Agaricomycetes</taxon>
        <taxon>Agaricomycetidae</taxon>
        <taxon>Jaapiales</taxon>
        <taxon>Jaapiaceae</taxon>
        <taxon>Jaapia</taxon>
    </lineage>
</organism>
<protein>
    <recommendedName>
        <fullName evidence="2">Bacteriophage T5 Orf172 DNA-binding domain-containing protein</fullName>
    </recommendedName>
</protein>
<feature type="compositionally biased region" description="Low complexity" evidence="1">
    <location>
        <begin position="140"/>
        <end position="154"/>
    </location>
</feature>
<keyword evidence="4" id="KW-1185">Reference proteome</keyword>
<reference evidence="4" key="1">
    <citation type="journal article" date="2014" name="Proc. Natl. Acad. Sci. U.S.A.">
        <title>Extensive sampling of basidiomycete genomes demonstrates inadequacy of the white-rot/brown-rot paradigm for wood decay fungi.</title>
        <authorList>
            <person name="Riley R."/>
            <person name="Salamov A.A."/>
            <person name="Brown D.W."/>
            <person name="Nagy L.G."/>
            <person name="Floudas D."/>
            <person name="Held B.W."/>
            <person name="Levasseur A."/>
            <person name="Lombard V."/>
            <person name="Morin E."/>
            <person name="Otillar R."/>
            <person name="Lindquist E.A."/>
            <person name="Sun H."/>
            <person name="LaButti K.M."/>
            <person name="Schmutz J."/>
            <person name="Jabbour D."/>
            <person name="Luo H."/>
            <person name="Baker S.E."/>
            <person name="Pisabarro A.G."/>
            <person name="Walton J.D."/>
            <person name="Blanchette R.A."/>
            <person name="Henrissat B."/>
            <person name="Martin F."/>
            <person name="Cullen D."/>
            <person name="Hibbett D.S."/>
            <person name="Grigoriev I.V."/>
        </authorList>
    </citation>
    <scope>NUCLEOTIDE SEQUENCE [LARGE SCALE GENOMIC DNA]</scope>
    <source>
        <strain evidence="4">MUCL 33604</strain>
    </source>
</reference>
<feature type="region of interest" description="Disordered" evidence="1">
    <location>
        <begin position="350"/>
        <end position="371"/>
    </location>
</feature>
<dbReference type="PANTHER" id="PTHR28094:SF1">
    <property type="entry name" value="MEIOTICALLY UP-REGULATED GENE 113 PROTEIN"/>
    <property type="match status" value="1"/>
</dbReference>
<dbReference type="PANTHER" id="PTHR28094">
    <property type="entry name" value="MEIOTICALLY UP-REGULATED GENE 113 PROTEIN"/>
    <property type="match status" value="1"/>
</dbReference>
<feature type="compositionally biased region" description="Polar residues" evidence="1">
    <location>
        <begin position="46"/>
        <end position="61"/>
    </location>
</feature>
<name>A0A067Q7W6_9AGAM</name>
<dbReference type="SMART" id="SM00974">
    <property type="entry name" value="T5orf172"/>
    <property type="match status" value="1"/>
</dbReference>
<evidence type="ECO:0000259" key="2">
    <source>
        <dbReference type="SMART" id="SM00974"/>
    </source>
</evidence>
<evidence type="ECO:0000256" key="1">
    <source>
        <dbReference type="SAM" id="MobiDB-lite"/>
    </source>
</evidence>
<dbReference type="InParanoid" id="A0A067Q7W6"/>
<proteinExistence type="predicted"/>
<feature type="compositionally biased region" description="Low complexity" evidence="1">
    <location>
        <begin position="106"/>
        <end position="115"/>
    </location>
</feature>